<evidence type="ECO:0000256" key="5">
    <source>
        <dbReference type="ARBA" id="ARBA00023002"/>
    </source>
</evidence>
<keyword evidence="12" id="KW-1185">Reference proteome</keyword>
<dbReference type="PANTHER" id="PTHR43353:SF5">
    <property type="entry name" value="SUCCINATE-SEMIALDEHYDE DEHYDROGENASE, MITOCHONDRIAL"/>
    <property type="match status" value="1"/>
</dbReference>
<feature type="domain" description="Aldehyde dehydrogenase" evidence="10">
    <location>
        <begin position="21"/>
        <end position="372"/>
    </location>
</feature>
<dbReference type="Proteomes" id="UP000728032">
    <property type="component" value="Unassembled WGS sequence"/>
</dbReference>
<comment type="similarity">
    <text evidence="2 8">Belongs to the aldehyde dehydrogenase family.</text>
</comment>
<accession>A0A7R9QLK9</accession>
<dbReference type="OrthoDB" id="310895at2759"/>
<evidence type="ECO:0000256" key="1">
    <source>
        <dbReference type="ARBA" id="ARBA00005176"/>
    </source>
</evidence>
<gene>
    <name evidence="11" type="ORF">ONB1V03_LOCUS7241</name>
</gene>
<evidence type="ECO:0000256" key="8">
    <source>
        <dbReference type="RuleBase" id="RU003345"/>
    </source>
</evidence>
<dbReference type="AlphaFoldDB" id="A0A7R9QLK9"/>
<protein>
    <recommendedName>
        <fullName evidence="4">Succinate-semialdehyde dehydrogenase, mitochondrial</fullName>
        <ecNumber evidence="3">1.2.1.24</ecNumber>
    </recommendedName>
    <alternativeName>
        <fullName evidence="6">NAD(+)-dependent succinic semialdehyde dehydrogenase</fullName>
    </alternativeName>
</protein>
<dbReference type="EMBL" id="OC918408">
    <property type="protein sequence ID" value="CAD7649346.1"/>
    <property type="molecule type" value="Genomic_DNA"/>
</dbReference>
<dbReference type="InterPro" id="IPR016162">
    <property type="entry name" value="Ald_DH_N"/>
</dbReference>
<evidence type="ECO:0000256" key="7">
    <source>
        <dbReference type="PROSITE-ProRule" id="PRU10007"/>
    </source>
</evidence>
<dbReference type="InterPro" id="IPR050740">
    <property type="entry name" value="Aldehyde_DH_Superfamily"/>
</dbReference>
<dbReference type="GO" id="GO:0004777">
    <property type="term" value="F:succinate-semialdehyde dehydrogenase (NAD+) activity"/>
    <property type="evidence" value="ECO:0007669"/>
    <property type="project" value="UniProtKB-EC"/>
</dbReference>
<sequence length="377" mass="40222">MYFTSTNSSTPKCEPSRPSPSGEILSTPWPQKMIMYTKEAIGVVAIITPWNFPNAMITRKLGAVLAAGCTAVIRPSEDTPYSALAIAKLADEAGIPRGVVNVIPSTKAPVIGKVLCESPDISAISFTGSTGVGKILLAQSASTVKRMCLELGGNAPFIVFKSADLDKAVEGCIASKFRNAGQTCVCANRIYVETHVYDTFVAKLADKMAKELVVGDGIDSQTTVGPLINAKGVEKVKQHVEDAVRKGAKVYTGGHHLKGNFFEPTIVTNVNNDMLFSQEETFGPLAPIYRFSSEEEVLALANGTRVGLAAYFYSNDLAQVWRVARQLKVGMIGVNEGLISTCEAPFGGVKESGLGREGSHFGVDEFVDVKYICLGGL</sequence>
<evidence type="ECO:0000256" key="6">
    <source>
        <dbReference type="ARBA" id="ARBA00030806"/>
    </source>
</evidence>
<dbReference type="PROSITE" id="PS00687">
    <property type="entry name" value="ALDEHYDE_DEHYDR_GLU"/>
    <property type="match status" value="1"/>
</dbReference>
<dbReference type="InterPro" id="IPR029510">
    <property type="entry name" value="Ald_DH_CS_GLU"/>
</dbReference>
<proteinExistence type="inferred from homology"/>
<dbReference type="InterPro" id="IPR016163">
    <property type="entry name" value="Ald_DH_C"/>
</dbReference>
<dbReference type="InterPro" id="IPR015590">
    <property type="entry name" value="Aldehyde_DH_dom"/>
</dbReference>
<dbReference type="FunFam" id="3.40.605.10:FF:000063">
    <property type="entry name" value="Succinate-semialdehyde dehydrogenase, mitochondrial"/>
    <property type="match status" value="1"/>
</dbReference>
<dbReference type="GO" id="GO:0009450">
    <property type="term" value="P:gamma-aminobutyric acid catabolic process"/>
    <property type="evidence" value="ECO:0007669"/>
    <property type="project" value="TreeGrafter"/>
</dbReference>
<dbReference type="Gene3D" id="3.40.605.10">
    <property type="entry name" value="Aldehyde Dehydrogenase, Chain A, domain 1"/>
    <property type="match status" value="1"/>
</dbReference>
<dbReference type="PANTHER" id="PTHR43353">
    <property type="entry name" value="SUCCINATE-SEMIALDEHYDE DEHYDROGENASE, MITOCHONDRIAL"/>
    <property type="match status" value="1"/>
</dbReference>
<evidence type="ECO:0000313" key="12">
    <source>
        <dbReference type="Proteomes" id="UP000728032"/>
    </source>
</evidence>
<dbReference type="CDD" id="cd07103">
    <property type="entry name" value="ALDH_F5_SSADH_GabD"/>
    <property type="match status" value="1"/>
</dbReference>
<feature type="compositionally biased region" description="Polar residues" evidence="9">
    <location>
        <begin position="1"/>
        <end position="11"/>
    </location>
</feature>
<reference evidence="11" key="1">
    <citation type="submission" date="2020-11" db="EMBL/GenBank/DDBJ databases">
        <authorList>
            <person name="Tran Van P."/>
        </authorList>
    </citation>
    <scope>NUCLEOTIDE SEQUENCE</scope>
</reference>
<evidence type="ECO:0000256" key="2">
    <source>
        <dbReference type="ARBA" id="ARBA00009986"/>
    </source>
</evidence>
<dbReference type="InterPro" id="IPR016160">
    <property type="entry name" value="Ald_DH_CS_CYS"/>
</dbReference>
<evidence type="ECO:0000256" key="3">
    <source>
        <dbReference type="ARBA" id="ARBA00013051"/>
    </source>
</evidence>
<evidence type="ECO:0000256" key="4">
    <source>
        <dbReference type="ARBA" id="ARBA00019842"/>
    </source>
</evidence>
<dbReference type="FunFam" id="3.40.309.10:FF:000004">
    <property type="entry name" value="Succinate-semialdehyde dehydrogenase I"/>
    <property type="match status" value="1"/>
</dbReference>
<dbReference type="InterPro" id="IPR016161">
    <property type="entry name" value="Ald_DH/histidinol_DH"/>
</dbReference>
<comment type="pathway">
    <text evidence="1">Amino-acid degradation; 4-aminobutanoate degradation.</text>
</comment>
<feature type="active site" evidence="7">
    <location>
        <position position="150"/>
    </location>
</feature>
<dbReference type="Pfam" id="PF00171">
    <property type="entry name" value="Aldedh"/>
    <property type="match status" value="1"/>
</dbReference>
<feature type="region of interest" description="Disordered" evidence="9">
    <location>
        <begin position="1"/>
        <end position="25"/>
    </location>
</feature>
<name>A0A7R9QLK9_9ACAR</name>
<evidence type="ECO:0000256" key="9">
    <source>
        <dbReference type="SAM" id="MobiDB-lite"/>
    </source>
</evidence>
<evidence type="ECO:0000259" key="10">
    <source>
        <dbReference type="Pfam" id="PF00171"/>
    </source>
</evidence>
<organism evidence="11">
    <name type="scientific">Oppiella nova</name>
    <dbReference type="NCBI Taxonomy" id="334625"/>
    <lineage>
        <taxon>Eukaryota</taxon>
        <taxon>Metazoa</taxon>
        <taxon>Ecdysozoa</taxon>
        <taxon>Arthropoda</taxon>
        <taxon>Chelicerata</taxon>
        <taxon>Arachnida</taxon>
        <taxon>Acari</taxon>
        <taxon>Acariformes</taxon>
        <taxon>Sarcoptiformes</taxon>
        <taxon>Oribatida</taxon>
        <taxon>Brachypylina</taxon>
        <taxon>Oppioidea</taxon>
        <taxon>Oppiidae</taxon>
        <taxon>Oppiella</taxon>
    </lineage>
</organism>
<dbReference type="PROSITE" id="PS00070">
    <property type="entry name" value="ALDEHYDE_DEHYDR_CYS"/>
    <property type="match status" value="1"/>
</dbReference>
<evidence type="ECO:0000313" key="11">
    <source>
        <dbReference type="EMBL" id="CAD7649346.1"/>
    </source>
</evidence>
<dbReference type="Gene3D" id="3.40.309.10">
    <property type="entry name" value="Aldehyde Dehydrogenase, Chain A, domain 2"/>
    <property type="match status" value="1"/>
</dbReference>
<dbReference type="GO" id="GO:0005739">
    <property type="term" value="C:mitochondrion"/>
    <property type="evidence" value="ECO:0007669"/>
    <property type="project" value="TreeGrafter"/>
</dbReference>
<dbReference type="SUPFAM" id="SSF53720">
    <property type="entry name" value="ALDH-like"/>
    <property type="match status" value="1"/>
</dbReference>
<keyword evidence="5 8" id="KW-0560">Oxidoreductase</keyword>
<dbReference type="EMBL" id="CAJPVJ010003583">
    <property type="protein sequence ID" value="CAG2167744.1"/>
    <property type="molecule type" value="Genomic_DNA"/>
</dbReference>
<dbReference type="EC" id="1.2.1.24" evidence="3"/>